<proteinExistence type="predicted"/>
<name>A0A1B8QET9_9GAMM</name>
<dbReference type="Proteomes" id="UP000092616">
    <property type="component" value="Unassembled WGS sequence"/>
</dbReference>
<evidence type="ECO:0000313" key="2">
    <source>
        <dbReference type="Proteomes" id="UP000092616"/>
    </source>
</evidence>
<keyword evidence="2" id="KW-1185">Reference proteome</keyword>
<dbReference type="EMBL" id="LZNA01000036">
    <property type="protein sequence ID" value="OBX80473.1"/>
    <property type="molecule type" value="Genomic_DNA"/>
</dbReference>
<evidence type="ECO:0000313" key="1">
    <source>
        <dbReference type="EMBL" id="OBX80473.1"/>
    </source>
</evidence>
<accession>A0A1B8QET9</accession>
<dbReference type="AlphaFoldDB" id="A0A1B8QET9"/>
<protein>
    <submittedName>
        <fullName evidence="1">Uncharacterized protein</fullName>
    </submittedName>
</protein>
<reference evidence="1 2" key="1">
    <citation type="submission" date="2016-06" db="EMBL/GenBank/DDBJ databases">
        <title>Draft genome of Moraxella atlantae CCUG 59586.</title>
        <authorList>
            <person name="Salva-Serra F."/>
            <person name="Engstrom-Jakobsson H."/>
            <person name="Thorell K."/>
            <person name="Gonzales-Siles L."/>
            <person name="Karlsson R."/>
            <person name="Boulund F."/>
            <person name="Engstrand L."/>
            <person name="Kristiansson E."/>
            <person name="Moore E."/>
        </authorList>
    </citation>
    <scope>NUCLEOTIDE SEQUENCE [LARGE SCALE GENOMIC DNA]</scope>
    <source>
        <strain evidence="1 2">CCUG 59586</strain>
    </source>
</reference>
<sequence length="109" mass="12370">MQVDMPALSFDEIQEVMNVMSSFDNIFRDSSERERSLFLEMTIKRTLEKSAVQKSKDTSSTDLLSKAIIPPIVTAPPPVQEVATTKSQTVTRVYGEQWIVIQNVVVKFF</sequence>
<comment type="caution">
    <text evidence="1">The sequence shown here is derived from an EMBL/GenBank/DDBJ whole genome shotgun (WGS) entry which is preliminary data.</text>
</comment>
<organism evidence="1 2">
    <name type="scientific">Faucicola atlantae</name>
    <dbReference type="NCBI Taxonomy" id="34059"/>
    <lineage>
        <taxon>Bacteria</taxon>
        <taxon>Pseudomonadati</taxon>
        <taxon>Pseudomonadota</taxon>
        <taxon>Gammaproteobacteria</taxon>
        <taxon>Moraxellales</taxon>
        <taxon>Moraxellaceae</taxon>
        <taxon>Faucicola</taxon>
    </lineage>
</organism>
<gene>
    <name evidence="1" type="ORF">A9306_07615</name>
</gene>